<keyword evidence="3" id="KW-1185">Reference proteome</keyword>
<accession>A0A968GGA2</accession>
<dbReference type="InterPro" id="IPR004919">
    <property type="entry name" value="GmrSD_N"/>
</dbReference>
<dbReference type="RefSeq" id="WP_167704445.1">
    <property type="nucleotide sequence ID" value="NZ_CP118170.1"/>
</dbReference>
<proteinExistence type="predicted"/>
<dbReference type="EMBL" id="JAATLK010000003">
    <property type="protein sequence ID" value="NIZ47728.1"/>
    <property type="molecule type" value="Genomic_DNA"/>
</dbReference>
<dbReference type="Proteomes" id="UP000752013">
    <property type="component" value="Unassembled WGS sequence"/>
</dbReference>
<evidence type="ECO:0000313" key="2">
    <source>
        <dbReference type="EMBL" id="NIZ47728.1"/>
    </source>
</evidence>
<evidence type="ECO:0000259" key="1">
    <source>
        <dbReference type="Pfam" id="PF03235"/>
    </source>
</evidence>
<sequence length="738" mass="87067">MPNATHYQTLLSLLDTYYLEIPIIQRDYAQGRADKQVTAIRKVLLADIHQALRESTYLDLNFVYGKVKEQTGHQPLIFIPIDGQQRLTTLWLLHLYAFHNDKKVLEKLARFSYKTRKSSRQFLEHLVKHCQEVITSTLLPSQEIEDSAWFLPAWQYDPTIASMLTMLDHLHEVFKDFAETTKLELKTQLQAGYLRFRFLDTKSIGSEDDLYIKLNGRGKSLSPFDNVKSIIIEQIILHEEELKQVHDIDRWAYSQFFDREWTDYFWHRSKENFDTDFLLFLTLFFHNYHIIDNREDGWWFSFDKTQMDATFLMTLYHTLNFIISDNAAKVAKFIPKTPDKDKDYAHAIASYTVESQLLFYLVTQYCAMAKTATLNPDFMEESRSKQWFRILWNLIINSNNNLNHMNIIKKIDEFSTQWYDLLGYFAGDQEIKGGFHYEQIKEERIKAKIILKHPDKDAFSQAIYLAEAHPYFLGQIQSALYLSFTNEEKDVTLISLDKFHRYWQTLSTLFADTTENKMHVVRRALLSYYGDKDDYRLSVDSQRTFCVTAPRNATSLRALFAKGCNKPKLRQFLDDLTLEQNMTEQLENKIRTYLVEHKDKPLSWRDCMMTYEALWNKMRPSLLYSREFGKKFLLLKNSVASGRTYEVFITSLSIELEKVKQQLIEKGLSLRLKGTSARSDHRLEIFTTANTKDIRAIIRYDYTQSCFTIDIAGDKQKRKALHPNSINKTVEYILEHYI</sequence>
<reference evidence="2" key="1">
    <citation type="submission" date="2020-03" db="EMBL/GenBank/DDBJ databases">
        <title>Spirochaetal bacteria isolated from arthropods constitute a novel genus Entomospira genus novum within the order Spirochaetales.</title>
        <authorList>
            <person name="Grana-Miraglia L."/>
            <person name="Sikutova S."/>
            <person name="Fingerle V."/>
            <person name="Sing A."/>
            <person name="Castillo-Ramirez S."/>
            <person name="Margos G."/>
            <person name="Rudolf I."/>
        </authorList>
    </citation>
    <scope>NUCLEOTIDE SEQUENCE</scope>
    <source>
        <strain evidence="2">BR208</strain>
    </source>
</reference>
<name>A0A968GGA2_9SPIO</name>
<dbReference type="Pfam" id="PF03235">
    <property type="entry name" value="GmrSD_N"/>
    <property type="match status" value="1"/>
</dbReference>
<comment type="caution">
    <text evidence="2">The sequence shown here is derived from an EMBL/GenBank/DDBJ whole genome shotgun (WGS) entry which is preliminary data.</text>
</comment>
<organism evidence="2 3">
    <name type="scientific">Entomospira nematocerorum</name>
    <dbReference type="NCBI Taxonomy" id="2719987"/>
    <lineage>
        <taxon>Bacteria</taxon>
        <taxon>Pseudomonadati</taxon>
        <taxon>Spirochaetota</taxon>
        <taxon>Spirochaetia</taxon>
        <taxon>Spirochaetales</taxon>
        <taxon>Spirochaetaceae</taxon>
        <taxon>Entomospira</taxon>
    </lineage>
</organism>
<protein>
    <submittedName>
        <fullName evidence="2">DUF262 domain-containing protein</fullName>
    </submittedName>
</protein>
<evidence type="ECO:0000313" key="3">
    <source>
        <dbReference type="Proteomes" id="UP000752013"/>
    </source>
</evidence>
<gene>
    <name evidence="2" type="ORF">HCT46_07360</name>
</gene>
<feature type="domain" description="GmrSD restriction endonucleases N-terminal" evidence="1">
    <location>
        <begin position="13"/>
        <end position="231"/>
    </location>
</feature>
<dbReference type="AlphaFoldDB" id="A0A968GGA2"/>